<organism evidence="2 3">
    <name type="scientific">Diaporthe eres</name>
    <name type="common">Phomopsis oblonga</name>
    <dbReference type="NCBI Taxonomy" id="83184"/>
    <lineage>
        <taxon>Eukaryota</taxon>
        <taxon>Fungi</taxon>
        <taxon>Dikarya</taxon>
        <taxon>Ascomycota</taxon>
        <taxon>Pezizomycotina</taxon>
        <taxon>Sordariomycetes</taxon>
        <taxon>Sordariomycetidae</taxon>
        <taxon>Diaporthales</taxon>
        <taxon>Diaporthaceae</taxon>
        <taxon>Diaporthe</taxon>
        <taxon>Diaporthe eres species complex</taxon>
    </lineage>
</organism>
<dbReference type="EMBL" id="JAKNSF020000019">
    <property type="protein sequence ID" value="KAK7732647.1"/>
    <property type="molecule type" value="Genomic_DNA"/>
</dbReference>
<accession>A0ABR1PCL8</accession>
<dbReference type="Proteomes" id="UP001430848">
    <property type="component" value="Unassembled WGS sequence"/>
</dbReference>
<evidence type="ECO:0008006" key="4">
    <source>
        <dbReference type="Google" id="ProtNLM"/>
    </source>
</evidence>
<keyword evidence="3" id="KW-1185">Reference proteome</keyword>
<comment type="caution">
    <text evidence="2">The sequence shown here is derived from an EMBL/GenBank/DDBJ whole genome shotgun (WGS) entry which is preliminary data.</text>
</comment>
<evidence type="ECO:0000256" key="1">
    <source>
        <dbReference type="SAM" id="MobiDB-lite"/>
    </source>
</evidence>
<name>A0ABR1PCL8_DIAER</name>
<gene>
    <name evidence="2" type="ORF">SLS63_004902</name>
</gene>
<feature type="region of interest" description="Disordered" evidence="1">
    <location>
        <begin position="165"/>
        <end position="190"/>
    </location>
</feature>
<evidence type="ECO:0000313" key="2">
    <source>
        <dbReference type="EMBL" id="KAK7732647.1"/>
    </source>
</evidence>
<sequence>MSSVSSFQSFLSDDSYLAKLKPVDTGFVEMMKEVKALDTKRSIIAERKVQSHIQKRRDPADVANREDWTEKQTKEYASYKALVKSLADANKKAAASTNIAMAQDDEESCKKALADQKARSTAAIRAGEARLGFMTRYPNAYSTPSHRNHTKAAEDNLNSAKLAQREVQNQQKSGEEDLGLSGVARGSKVEESLDLRAPDLEHCSVV</sequence>
<reference evidence="2 3" key="1">
    <citation type="submission" date="2024-02" db="EMBL/GenBank/DDBJ databases">
        <title>De novo assembly and annotation of 12 fungi associated with fruit tree decline syndrome in Ontario, Canada.</title>
        <authorList>
            <person name="Sulman M."/>
            <person name="Ellouze W."/>
            <person name="Ilyukhin E."/>
        </authorList>
    </citation>
    <scope>NUCLEOTIDE SEQUENCE [LARGE SCALE GENOMIC DNA]</scope>
    <source>
        <strain evidence="2 3">M169</strain>
    </source>
</reference>
<protein>
    <recommendedName>
        <fullName evidence="4">Flagellar associated protein</fullName>
    </recommendedName>
</protein>
<proteinExistence type="predicted"/>
<evidence type="ECO:0000313" key="3">
    <source>
        <dbReference type="Proteomes" id="UP001430848"/>
    </source>
</evidence>